<evidence type="ECO:0000313" key="3">
    <source>
        <dbReference type="Proteomes" id="UP000299102"/>
    </source>
</evidence>
<feature type="region of interest" description="Disordered" evidence="1">
    <location>
        <begin position="27"/>
        <end position="89"/>
    </location>
</feature>
<feature type="compositionally biased region" description="Pro residues" evidence="1">
    <location>
        <begin position="50"/>
        <end position="62"/>
    </location>
</feature>
<protein>
    <submittedName>
        <fullName evidence="2">Uncharacterized protein</fullName>
    </submittedName>
</protein>
<name>A0A4C1UHE7_EUMVA</name>
<comment type="caution">
    <text evidence="2">The sequence shown here is derived from an EMBL/GenBank/DDBJ whole genome shotgun (WGS) entry which is preliminary data.</text>
</comment>
<feature type="compositionally biased region" description="Basic residues" evidence="1">
    <location>
        <begin position="67"/>
        <end position="77"/>
    </location>
</feature>
<feature type="compositionally biased region" description="Gly residues" evidence="1">
    <location>
        <begin position="80"/>
        <end position="89"/>
    </location>
</feature>
<accession>A0A4C1UHE7</accession>
<dbReference type="AlphaFoldDB" id="A0A4C1UHE7"/>
<gene>
    <name evidence="2" type="ORF">EVAR_81717_1</name>
</gene>
<dbReference type="Proteomes" id="UP000299102">
    <property type="component" value="Unassembled WGS sequence"/>
</dbReference>
<organism evidence="2 3">
    <name type="scientific">Eumeta variegata</name>
    <name type="common">Bagworm moth</name>
    <name type="synonym">Eumeta japonica</name>
    <dbReference type="NCBI Taxonomy" id="151549"/>
    <lineage>
        <taxon>Eukaryota</taxon>
        <taxon>Metazoa</taxon>
        <taxon>Ecdysozoa</taxon>
        <taxon>Arthropoda</taxon>
        <taxon>Hexapoda</taxon>
        <taxon>Insecta</taxon>
        <taxon>Pterygota</taxon>
        <taxon>Neoptera</taxon>
        <taxon>Endopterygota</taxon>
        <taxon>Lepidoptera</taxon>
        <taxon>Glossata</taxon>
        <taxon>Ditrysia</taxon>
        <taxon>Tineoidea</taxon>
        <taxon>Psychidae</taxon>
        <taxon>Oiketicinae</taxon>
        <taxon>Eumeta</taxon>
    </lineage>
</organism>
<keyword evidence="3" id="KW-1185">Reference proteome</keyword>
<sequence length="89" mass="9598">MPVPMRIFALIEGPPAADGRERARVLTFPENLPAGNNSRTPHRNKRGGAPLPPGPRAGPPPGSAFSLRRRSRPRSRRLYNGGGPSRVVV</sequence>
<evidence type="ECO:0000313" key="2">
    <source>
        <dbReference type="EMBL" id="GBP25838.1"/>
    </source>
</evidence>
<evidence type="ECO:0000256" key="1">
    <source>
        <dbReference type="SAM" id="MobiDB-lite"/>
    </source>
</evidence>
<dbReference type="EMBL" id="BGZK01000173">
    <property type="protein sequence ID" value="GBP25838.1"/>
    <property type="molecule type" value="Genomic_DNA"/>
</dbReference>
<reference evidence="2 3" key="1">
    <citation type="journal article" date="2019" name="Commun. Biol.">
        <title>The bagworm genome reveals a unique fibroin gene that provides high tensile strength.</title>
        <authorList>
            <person name="Kono N."/>
            <person name="Nakamura H."/>
            <person name="Ohtoshi R."/>
            <person name="Tomita M."/>
            <person name="Numata K."/>
            <person name="Arakawa K."/>
        </authorList>
    </citation>
    <scope>NUCLEOTIDE SEQUENCE [LARGE SCALE GENOMIC DNA]</scope>
</reference>
<proteinExistence type="predicted"/>